<dbReference type="Pfam" id="PF19054">
    <property type="entry name" value="DUF5753"/>
    <property type="match status" value="1"/>
</dbReference>
<gene>
    <name evidence="2" type="ORF">FB559_8134</name>
</gene>
<proteinExistence type="predicted"/>
<evidence type="ECO:0000313" key="2">
    <source>
        <dbReference type="EMBL" id="TQL90821.1"/>
    </source>
</evidence>
<evidence type="ECO:0000313" key="3">
    <source>
        <dbReference type="Proteomes" id="UP000316096"/>
    </source>
</evidence>
<accession>A0A543C174</accession>
<dbReference type="InterPro" id="IPR043917">
    <property type="entry name" value="DUF5753"/>
</dbReference>
<dbReference type="EMBL" id="VFOZ01000002">
    <property type="protein sequence ID" value="TQL90821.1"/>
    <property type="molecule type" value="Genomic_DNA"/>
</dbReference>
<organism evidence="2 3">
    <name type="scientific">Actinoallomurus bryophytorum</name>
    <dbReference type="NCBI Taxonomy" id="1490222"/>
    <lineage>
        <taxon>Bacteria</taxon>
        <taxon>Bacillati</taxon>
        <taxon>Actinomycetota</taxon>
        <taxon>Actinomycetes</taxon>
        <taxon>Streptosporangiales</taxon>
        <taxon>Thermomonosporaceae</taxon>
        <taxon>Actinoallomurus</taxon>
    </lineage>
</organism>
<sequence length="281" mass="32242">MADGRHSPTMRRRRLARELRRLREAAEFKTADEVTKRLEWAAGKVNRLEKALAVQPRVADIRALLDLYGVTDEVRREALLTLTREARQRGWWTAYGPLADPYVEFEAEATKLSTYEFAVIPGLLQTEKYAAALQRGWLMRDEAEIERLVKLRMERKHLLTGENPTRLWAVIDESAIVRSFGSDEAKAEQFQRLIDTERLEHVEVQIMPMSVDPHPGLSGSFVIMDFEDDPSLVYREAGQQSSFLEGDAVIEERRIVFQHLSATALGPNESIAYLRRLAKHL</sequence>
<evidence type="ECO:0000259" key="1">
    <source>
        <dbReference type="Pfam" id="PF19054"/>
    </source>
</evidence>
<comment type="caution">
    <text evidence="2">The sequence shown here is derived from an EMBL/GenBank/DDBJ whole genome shotgun (WGS) entry which is preliminary data.</text>
</comment>
<reference evidence="2 3" key="1">
    <citation type="submission" date="2019-06" db="EMBL/GenBank/DDBJ databases">
        <title>Sequencing the genomes of 1000 actinobacteria strains.</title>
        <authorList>
            <person name="Klenk H.-P."/>
        </authorList>
    </citation>
    <scope>NUCLEOTIDE SEQUENCE [LARGE SCALE GENOMIC DNA]</scope>
    <source>
        <strain evidence="2 3">DSM 102200</strain>
    </source>
</reference>
<keyword evidence="3" id="KW-1185">Reference proteome</keyword>
<dbReference type="OrthoDB" id="5177725at2"/>
<dbReference type="AlphaFoldDB" id="A0A543C174"/>
<protein>
    <submittedName>
        <fullName evidence="2">Helix-turn-helix protein</fullName>
    </submittedName>
</protein>
<dbReference type="RefSeq" id="WP_141963277.1">
    <property type="nucleotide sequence ID" value="NZ_VFOZ01000002.1"/>
</dbReference>
<dbReference type="Pfam" id="PF13560">
    <property type="entry name" value="HTH_31"/>
    <property type="match status" value="1"/>
</dbReference>
<feature type="domain" description="DUF5753" evidence="1">
    <location>
        <begin position="102"/>
        <end position="276"/>
    </location>
</feature>
<name>A0A543C174_9ACTN</name>
<dbReference type="Proteomes" id="UP000316096">
    <property type="component" value="Unassembled WGS sequence"/>
</dbReference>